<dbReference type="EMBL" id="JABKKE010000001">
    <property type="protein sequence ID" value="NPE12882.1"/>
    <property type="molecule type" value="Genomic_DNA"/>
</dbReference>
<evidence type="ECO:0000256" key="1">
    <source>
        <dbReference type="SAM" id="SignalP"/>
    </source>
</evidence>
<dbReference type="Proteomes" id="UP001193734">
    <property type="component" value="Unassembled WGS sequence"/>
</dbReference>
<evidence type="ECO:0000313" key="3">
    <source>
        <dbReference type="Proteomes" id="UP001193734"/>
    </source>
</evidence>
<feature type="signal peptide" evidence="1">
    <location>
        <begin position="1"/>
        <end position="20"/>
    </location>
</feature>
<reference evidence="2 3" key="1">
    <citation type="submission" date="2020-05" db="EMBL/GenBank/DDBJ databases">
        <title>Distinct polysaccharide utilization as determinants for interspecies competition between intestinal Prevotella spp.</title>
        <authorList>
            <person name="Galvez E.J.C."/>
            <person name="Iljazovic A."/>
            <person name="Strowig T."/>
        </authorList>
    </citation>
    <scope>NUCLEOTIDE SEQUENCE [LARGE SCALE GENOMIC DNA]</scope>
    <source>
        <strain evidence="2 3">PROD</strain>
    </source>
</reference>
<accession>A0ABX2AQC5</accession>
<sequence>MIRRLLCIVVLFLFASCGNTSDKRKQAKENIGHFATLYFNYDFSGAMDYCTYESRKWISMIASNVTEADLDILRAQTDGAEAEVIAIFFGQDDTTAVATVHVANIMLTDTIGRPGHMVEEAEYSIPAVFRSDRWLVKMACPLRSGK</sequence>
<dbReference type="RefSeq" id="WP_172173611.1">
    <property type="nucleotide sequence ID" value="NZ_CASGIA010000011.1"/>
</dbReference>
<dbReference type="GeneID" id="82156290"/>
<comment type="caution">
    <text evidence="2">The sequence shown here is derived from an EMBL/GenBank/DDBJ whole genome shotgun (WGS) entry which is preliminary data.</text>
</comment>
<organism evidence="2 3">
    <name type="scientific">Xylanibacter rodentium</name>
    <dbReference type="NCBI Taxonomy" id="2736289"/>
    <lineage>
        <taxon>Bacteria</taxon>
        <taxon>Pseudomonadati</taxon>
        <taxon>Bacteroidota</taxon>
        <taxon>Bacteroidia</taxon>
        <taxon>Bacteroidales</taxon>
        <taxon>Prevotellaceae</taxon>
        <taxon>Xylanibacter</taxon>
    </lineage>
</organism>
<gene>
    <name evidence="2" type="ORF">HPS55_00780</name>
</gene>
<feature type="chain" id="PRO_5046285436" description="Lipoprotein" evidence="1">
    <location>
        <begin position="21"/>
        <end position="146"/>
    </location>
</feature>
<evidence type="ECO:0000313" key="2">
    <source>
        <dbReference type="EMBL" id="NPE12882.1"/>
    </source>
</evidence>
<proteinExistence type="predicted"/>
<protein>
    <recommendedName>
        <fullName evidence="4">Lipoprotein</fullName>
    </recommendedName>
</protein>
<keyword evidence="3" id="KW-1185">Reference proteome</keyword>
<keyword evidence="1" id="KW-0732">Signal</keyword>
<dbReference type="PROSITE" id="PS51257">
    <property type="entry name" value="PROKAR_LIPOPROTEIN"/>
    <property type="match status" value="1"/>
</dbReference>
<evidence type="ECO:0008006" key="4">
    <source>
        <dbReference type="Google" id="ProtNLM"/>
    </source>
</evidence>
<name>A0ABX2AQC5_9BACT</name>